<gene>
    <name evidence="2" type="ORF">UV20_C0003G0126</name>
</gene>
<keyword evidence="1" id="KW-0812">Transmembrane</keyword>
<feature type="transmembrane region" description="Helical" evidence="1">
    <location>
        <begin position="89"/>
        <end position="107"/>
    </location>
</feature>
<dbReference type="EMBL" id="LCDO01000003">
    <property type="protein sequence ID" value="KKS57184.1"/>
    <property type="molecule type" value="Genomic_DNA"/>
</dbReference>
<proteinExistence type="predicted"/>
<evidence type="ECO:0000313" key="3">
    <source>
        <dbReference type="Proteomes" id="UP000034837"/>
    </source>
</evidence>
<dbReference type="AlphaFoldDB" id="A0A0G1A8D5"/>
<organism evidence="2 3">
    <name type="scientific">Candidatus Magasanikbacteria bacterium GW2011_GWA2_42_32</name>
    <dbReference type="NCBI Taxonomy" id="1619039"/>
    <lineage>
        <taxon>Bacteria</taxon>
        <taxon>Candidatus Magasanikiibacteriota</taxon>
    </lineage>
</organism>
<accession>A0A0G1A8D5</accession>
<evidence type="ECO:0000256" key="1">
    <source>
        <dbReference type="SAM" id="Phobius"/>
    </source>
</evidence>
<reference evidence="2 3" key="1">
    <citation type="journal article" date="2015" name="Nature">
        <title>rRNA introns, odd ribosomes, and small enigmatic genomes across a large radiation of phyla.</title>
        <authorList>
            <person name="Brown C.T."/>
            <person name="Hug L.A."/>
            <person name="Thomas B.C."/>
            <person name="Sharon I."/>
            <person name="Castelle C.J."/>
            <person name="Singh A."/>
            <person name="Wilkins M.J."/>
            <person name="Williams K.H."/>
            <person name="Banfield J.F."/>
        </authorList>
    </citation>
    <scope>NUCLEOTIDE SEQUENCE [LARGE SCALE GENOMIC DNA]</scope>
</reference>
<dbReference type="Proteomes" id="UP000034837">
    <property type="component" value="Unassembled WGS sequence"/>
</dbReference>
<keyword evidence="1" id="KW-1133">Transmembrane helix</keyword>
<comment type="caution">
    <text evidence="2">The sequence shown here is derived from an EMBL/GenBank/DDBJ whole genome shotgun (WGS) entry which is preliminary data.</text>
</comment>
<evidence type="ECO:0008006" key="4">
    <source>
        <dbReference type="Google" id="ProtNLM"/>
    </source>
</evidence>
<keyword evidence="1" id="KW-0472">Membrane</keyword>
<evidence type="ECO:0000313" key="2">
    <source>
        <dbReference type="EMBL" id="KKS57184.1"/>
    </source>
</evidence>
<name>A0A0G1A8D5_9BACT</name>
<feature type="transmembrane region" description="Helical" evidence="1">
    <location>
        <begin position="12"/>
        <end position="32"/>
    </location>
</feature>
<protein>
    <recommendedName>
        <fullName evidence="4">DUF5671 domain-containing protein</fullName>
    </recommendedName>
</protein>
<sequence>MSSKSQLIRTIYLYAVSLITLVMIIIASSSLINLGLKTWIFTKADRAEFYESYPIAIDSKTNVTSTAEDRERFKKDQEERYVIQKQSEAVRSFSMLLVALPLFFFHWRLSKKDKEEKEN</sequence>